<reference evidence="9" key="1">
    <citation type="submission" date="2016-06" db="EMBL/GenBank/DDBJ databases">
        <title>De novo assembly and RNA-Seq shows season-dependent expression and editing in black bear kidneys.</title>
        <authorList>
            <person name="Korstanje R."/>
            <person name="Srivastava A."/>
            <person name="Sarsani V.K."/>
            <person name="Sheehan S.M."/>
            <person name="Seger R.L."/>
            <person name="Barter M.E."/>
            <person name="Lindqvist C."/>
            <person name="Brody L.C."/>
            <person name="Mullikin J.C."/>
        </authorList>
    </citation>
    <scope>NUCLEOTIDE SEQUENCE [LARGE SCALE GENOMIC DNA]</scope>
</reference>
<organism evidence="8 9">
    <name type="scientific">Ursus americanus</name>
    <name type="common">American black bear</name>
    <name type="synonym">Euarctos americanus</name>
    <dbReference type="NCBI Taxonomy" id="9643"/>
    <lineage>
        <taxon>Eukaryota</taxon>
        <taxon>Metazoa</taxon>
        <taxon>Chordata</taxon>
        <taxon>Craniata</taxon>
        <taxon>Vertebrata</taxon>
        <taxon>Euteleostomi</taxon>
        <taxon>Mammalia</taxon>
        <taxon>Eutheria</taxon>
        <taxon>Laurasiatheria</taxon>
        <taxon>Carnivora</taxon>
        <taxon>Caniformia</taxon>
        <taxon>Ursidae</taxon>
        <taxon>Ursus</taxon>
    </lineage>
</organism>
<evidence type="ECO:0000256" key="6">
    <source>
        <dbReference type="SAM" id="MobiDB-lite"/>
    </source>
</evidence>
<dbReference type="PROSITE" id="PS50804">
    <property type="entry name" value="SCAN_BOX"/>
    <property type="match status" value="1"/>
</dbReference>
<keyword evidence="2" id="KW-0238">DNA-binding</keyword>
<keyword evidence="4 5" id="KW-0539">Nucleus</keyword>
<dbReference type="SUPFAM" id="SSF47353">
    <property type="entry name" value="Retrovirus capsid dimerization domain-like"/>
    <property type="match status" value="1"/>
</dbReference>
<comment type="subcellular location">
    <subcellularLocation>
        <location evidence="5">Nucleus</location>
    </subcellularLocation>
</comment>
<dbReference type="CDD" id="cd07936">
    <property type="entry name" value="SCAN"/>
    <property type="match status" value="1"/>
</dbReference>
<evidence type="ECO:0000256" key="1">
    <source>
        <dbReference type="ARBA" id="ARBA00023015"/>
    </source>
</evidence>
<dbReference type="Pfam" id="PF01352">
    <property type="entry name" value="KRAB"/>
    <property type="match status" value="1"/>
</dbReference>
<evidence type="ECO:0000313" key="8">
    <source>
        <dbReference type="Ensembl" id="ENSUAMP00000027634.1"/>
    </source>
</evidence>
<dbReference type="Ensembl" id="ENSUAMT00000030880.1">
    <property type="protein sequence ID" value="ENSUAMP00000027634.1"/>
    <property type="gene ID" value="ENSUAMG00000021365.1"/>
</dbReference>
<evidence type="ECO:0000256" key="3">
    <source>
        <dbReference type="ARBA" id="ARBA00023163"/>
    </source>
</evidence>
<dbReference type="GO" id="GO:0005634">
    <property type="term" value="C:nucleus"/>
    <property type="evidence" value="ECO:0007669"/>
    <property type="project" value="UniProtKB-SubCell"/>
</dbReference>
<sequence length="292" mass="32217">MARESKASAALDARAAEERPGLLTGVLTVKVEEDDAPAPATEAGAPGSPAPGPERSRRRFRGFRYPEAEGPREALSRLRELCRRWLQPETHSKEQIVELLVLEQFLTILPGDLQAWVREQHPESGDEVVVLLEYLQTQLEEPGPQGPGGDQRQLLCCKMAVLTPAQRPWSSQFQPMKALLKHESLGSQASADRGESLGHTGQPVGVTLGRGTRWDPVLFQGLLKTEDVALAFSPAWTQLDSPQGSFHRNERQENCGSLTPLGKTDGCWFLLGVRGFLCRFLPVQKLVNRRTG</sequence>
<dbReference type="InterPro" id="IPR001909">
    <property type="entry name" value="KRAB"/>
</dbReference>
<feature type="domain" description="SCAN box" evidence="7">
    <location>
        <begin position="57"/>
        <end position="139"/>
    </location>
</feature>
<dbReference type="Gene3D" id="1.10.4020.10">
    <property type="entry name" value="DNA breaking-rejoining enzymes"/>
    <property type="match status" value="1"/>
</dbReference>
<dbReference type="SMART" id="SM00431">
    <property type="entry name" value="SCAN"/>
    <property type="match status" value="1"/>
</dbReference>
<name>A0A452S693_URSAM</name>
<dbReference type="Proteomes" id="UP000291022">
    <property type="component" value="Unassembled WGS sequence"/>
</dbReference>
<feature type="compositionally biased region" description="Low complexity" evidence="6">
    <location>
        <begin position="37"/>
        <end position="47"/>
    </location>
</feature>
<dbReference type="InterPro" id="IPR050916">
    <property type="entry name" value="SCAN-C2H2_zinc_finger"/>
</dbReference>
<dbReference type="InterPro" id="IPR038269">
    <property type="entry name" value="SCAN_sf"/>
</dbReference>
<dbReference type="GO" id="GO:0003677">
    <property type="term" value="F:DNA binding"/>
    <property type="evidence" value="ECO:0007669"/>
    <property type="project" value="UniProtKB-KW"/>
</dbReference>
<dbReference type="InterPro" id="IPR003309">
    <property type="entry name" value="SCAN_dom"/>
</dbReference>
<evidence type="ECO:0000256" key="2">
    <source>
        <dbReference type="ARBA" id="ARBA00023125"/>
    </source>
</evidence>
<dbReference type="AlphaFoldDB" id="A0A452S693"/>
<evidence type="ECO:0000259" key="7">
    <source>
        <dbReference type="PROSITE" id="PS50804"/>
    </source>
</evidence>
<dbReference type="Pfam" id="PF02023">
    <property type="entry name" value="SCAN"/>
    <property type="match status" value="1"/>
</dbReference>
<dbReference type="SMART" id="SM00349">
    <property type="entry name" value="KRAB"/>
    <property type="match status" value="1"/>
</dbReference>
<protein>
    <recommendedName>
        <fullName evidence="7">SCAN box domain-containing protein</fullName>
    </recommendedName>
</protein>
<reference evidence="8" key="3">
    <citation type="submission" date="2025-09" db="UniProtKB">
        <authorList>
            <consortium name="Ensembl"/>
        </authorList>
    </citation>
    <scope>IDENTIFICATION</scope>
</reference>
<keyword evidence="1" id="KW-0805">Transcription regulation</keyword>
<dbReference type="PANTHER" id="PTHR45935:SF15">
    <property type="entry name" value="SCAN BOX DOMAIN-CONTAINING PROTEIN"/>
    <property type="match status" value="1"/>
</dbReference>
<accession>A0A452S693</accession>
<evidence type="ECO:0000256" key="4">
    <source>
        <dbReference type="ARBA" id="ARBA00023242"/>
    </source>
</evidence>
<proteinExistence type="predicted"/>
<dbReference type="PANTHER" id="PTHR45935">
    <property type="entry name" value="PROTEIN ZBED8-RELATED"/>
    <property type="match status" value="1"/>
</dbReference>
<keyword evidence="9" id="KW-1185">Reference proteome</keyword>
<keyword evidence="3" id="KW-0804">Transcription</keyword>
<evidence type="ECO:0000256" key="5">
    <source>
        <dbReference type="PROSITE-ProRule" id="PRU00187"/>
    </source>
</evidence>
<evidence type="ECO:0000313" key="9">
    <source>
        <dbReference type="Proteomes" id="UP000291022"/>
    </source>
</evidence>
<dbReference type="GeneTree" id="ENSGT00940000159644"/>
<reference evidence="8" key="2">
    <citation type="submission" date="2025-08" db="UniProtKB">
        <authorList>
            <consortium name="Ensembl"/>
        </authorList>
    </citation>
    <scope>IDENTIFICATION</scope>
</reference>
<dbReference type="FunFam" id="1.10.4020.10:FF:000001">
    <property type="entry name" value="zinc finger protein 263 isoform X1"/>
    <property type="match status" value="1"/>
</dbReference>
<dbReference type="InterPro" id="IPR036051">
    <property type="entry name" value="KRAB_dom_sf"/>
</dbReference>
<feature type="region of interest" description="Disordered" evidence="6">
    <location>
        <begin position="22"/>
        <end position="58"/>
    </location>
</feature>
<dbReference type="GO" id="GO:0006355">
    <property type="term" value="P:regulation of DNA-templated transcription"/>
    <property type="evidence" value="ECO:0007669"/>
    <property type="project" value="InterPro"/>
</dbReference>
<dbReference type="SUPFAM" id="SSF109640">
    <property type="entry name" value="KRAB domain (Kruppel-associated box)"/>
    <property type="match status" value="1"/>
</dbReference>